<dbReference type="PANTHER" id="PTHR10366:SF689">
    <property type="entry name" value="PROTEIN BRI1-5 ENHANCED 1"/>
    <property type="match status" value="1"/>
</dbReference>
<dbReference type="GO" id="GO:0016616">
    <property type="term" value="F:oxidoreductase activity, acting on the CH-OH group of donors, NAD or NADP as acceptor"/>
    <property type="evidence" value="ECO:0007669"/>
    <property type="project" value="TreeGrafter"/>
</dbReference>
<keyword evidence="1" id="KW-0521">NADP</keyword>
<comment type="similarity">
    <text evidence="3">Belongs to the NAD(P)-dependent epimerase/dehydratase family. Dihydroflavonol-4-reductase subfamily.</text>
</comment>
<dbReference type="FunFam" id="3.40.50.720:FF:000085">
    <property type="entry name" value="Dihydroflavonol reductase"/>
    <property type="match status" value="1"/>
</dbReference>
<dbReference type="Proteomes" id="UP000813462">
    <property type="component" value="Unassembled WGS sequence"/>
</dbReference>
<dbReference type="AlphaFoldDB" id="A0A978UX65"/>
<evidence type="ECO:0000256" key="3">
    <source>
        <dbReference type="ARBA" id="ARBA00023445"/>
    </source>
</evidence>
<organism evidence="5 6">
    <name type="scientific">Ziziphus jujuba var. spinosa</name>
    <dbReference type="NCBI Taxonomy" id="714518"/>
    <lineage>
        <taxon>Eukaryota</taxon>
        <taxon>Viridiplantae</taxon>
        <taxon>Streptophyta</taxon>
        <taxon>Embryophyta</taxon>
        <taxon>Tracheophyta</taxon>
        <taxon>Spermatophyta</taxon>
        <taxon>Magnoliopsida</taxon>
        <taxon>eudicotyledons</taxon>
        <taxon>Gunneridae</taxon>
        <taxon>Pentapetalae</taxon>
        <taxon>rosids</taxon>
        <taxon>fabids</taxon>
        <taxon>Rosales</taxon>
        <taxon>Rhamnaceae</taxon>
        <taxon>Paliureae</taxon>
        <taxon>Ziziphus</taxon>
    </lineage>
</organism>
<dbReference type="Pfam" id="PF01370">
    <property type="entry name" value="Epimerase"/>
    <property type="match status" value="1"/>
</dbReference>
<evidence type="ECO:0000256" key="1">
    <source>
        <dbReference type="ARBA" id="ARBA00022857"/>
    </source>
</evidence>
<protein>
    <recommendedName>
        <fullName evidence="4">NAD-dependent epimerase/dehydratase domain-containing protein</fullName>
    </recommendedName>
</protein>
<dbReference type="InterPro" id="IPR001509">
    <property type="entry name" value="Epimerase_deHydtase"/>
</dbReference>
<evidence type="ECO:0000256" key="2">
    <source>
        <dbReference type="ARBA" id="ARBA00023002"/>
    </source>
</evidence>
<comment type="caution">
    <text evidence="5">The sequence shown here is derived from an EMBL/GenBank/DDBJ whole genome shotgun (WGS) entry which is preliminary data.</text>
</comment>
<dbReference type="InterPro" id="IPR050425">
    <property type="entry name" value="NAD(P)_dehydrat-like"/>
</dbReference>
<evidence type="ECO:0000259" key="4">
    <source>
        <dbReference type="Pfam" id="PF01370"/>
    </source>
</evidence>
<proteinExistence type="inferred from homology"/>
<evidence type="ECO:0000313" key="6">
    <source>
        <dbReference type="Proteomes" id="UP000813462"/>
    </source>
</evidence>
<evidence type="ECO:0000313" key="5">
    <source>
        <dbReference type="EMBL" id="KAH7519581.1"/>
    </source>
</evidence>
<dbReference type="Gene3D" id="3.40.50.720">
    <property type="entry name" value="NAD(P)-binding Rossmann-like Domain"/>
    <property type="match status" value="1"/>
</dbReference>
<feature type="domain" description="NAD-dependent epimerase/dehydratase" evidence="4">
    <location>
        <begin position="11"/>
        <end position="195"/>
    </location>
</feature>
<sequence length="263" mass="29341">MEEEEGRGRTVCVTGGTGYIASWLIMRLLHHGYSVRATVRSPHPECKRDLSYLTHLPGASQIFQADLNQPHSFNEAIQGCTAVFHLAHPMDTDQAKEPEETVTRRAVEGTVGILKACLENKKTLKRVVYTSSGAATILYNDKGLSVSDENTWSELDVCRSSKLVSPSYLVSKTVVEKMALEFAENNGLDLVTLVLPPSNHDQYECLVNSYMVHIDDVANALIFLLEYPHAQGRYICSSAEITIREMFDFLIARYPEFQISIPG</sequence>
<gene>
    <name evidence="5" type="ORF">FEM48_Zijuj08G0052200</name>
</gene>
<dbReference type="PANTHER" id="PTHR10366">
    <property type="entry name" value="NAD DEPENDENT EPIMERASE/DEHYDRATASE"/>
    <property type="match status" value="1"/>
</dbReference>
<keyword evidence="2" id="KW-0560">Oxidoreductase</keyword>
<dbReference type="InterPro" id="IPR036291">
    <property type="entry name" value="NAD(P)-bd_dom_sf"/>
</dbReference>
<reference evidence="5" key="1">
    <citation type="journal article" date="2021" name="Front. Plant Sci.">
        <title>Chromosome-Scale Genome Assembly for Chinese Sour Jujube and Insights Into Its Genome Evolution and Domestication Signature.</title>
        <authorList>
            <person name="Shen L.-Y."/>
            <person name="Luo H."/>
            <person name="Wang X.-L."/>
            <person name="Wang X.-M."/>
            <person name="Qiu X.-J."/>
            <person name="Liu H."/>
            <person name="Zhou S.-S."/>
            <person name="Jia K.-H."/>
            <person name="Nie S."/>
            <person name="Bao Y.-T."/>
            <person name="Zhang R.-G."/>
            <person name="Yun Q.-Z."/>
            <person name="Chai Y.-H."/>
            <person name="Lu J.-Y."/>
            <person name="Li Y."/>
            <person name="Zhao S.-W."/>
            <person name="Mao J.-F."/>
            <person name="Jia S.-G."/>
            <person name="Mao Y.-M."/>
        </authorList>
    </citation>
    <scope>NUCLEOTIDE SEQUENCE</scope>
    <source>
        <strain evidence="5">AT0</strain>
        <tissue evidence="5">Leaf</tissue>
    </source>
</reference>
<dbReference type="SUPFAM" id="SSF51735">
    <property type="entry name" value="NAD(P)-binding Rossmann-fold domains"/>
    <property type="match status" value="1"/>
</dbReference>
<dbReference type="EMBL" id="JAEACU010000008">
    <property type="protein sequence ID" value="KAH7519581.1"/>
    <property type="molecule type" value="Genomic_DNA"/>
</dbReference>
<accession>A0A978UX65</accession>
<name>A0A978UX65_ZIZJJ</name>